<dbReference type="EMBL" id="SRZC01000034">
    <property type="protein sequence ID" value="TGX79902.1"/>
    <property type="molecule type" value="Genomic_DNA"/>
</dbReference>
<keyword evidence="2" id="KW-1185">Reference proteome</keyword>
<reference evidence="1" key="1">
    <citation type="submission" date="2019-04" db="EMBL/GenBank/DDBJ databases">
        <title>Microbes associate with the intestines of laboratory mice.</title>
        <authorList>
            <person name="Navarre W."/>
            <person name="Wong E."/>
            <person name="Huang K."/>
            <person name="Tropini C."/>
            <person name="Ng K."/>
            <person name="Yu B."/>
        </authorList>
    </citation>
    <scope>NUCLEOTIDE SEQUENCE</scope>
    <source>
        <strain evidence="1">NM73_A23</strain>
    </source>
</reference>
<evidence type="ECO:0000313" key="1">
    <source>
        <dbReference type="EMBL" id="TGX79902.1"/>
    </source>
</evidence>
<comment type="caution">
    <text evidence="1">The sequence shown here is derived from an EMBL/GenBank/DDBJ whole genome shotgun (WGS) entry which is preliminary data.</text>
</comment>
<gene>
    <name evidence="1" type="ORF">E5358_14235</name>
</gene>
<protein>
    <submittedName>
        <fullName evidence="1">Leucine-rich repeat domain-containing protein</fullName>
    </submittedName>
</protein>
<name>A0AC61QLQ5_9BACT</name>
<organism evidence="1 2">
    <name type="scientific">Palleniella muris</name>
    <dbReference type="NCBI Taxonomy" id="3038145"/>
    <lineage>
        <taxon>Bacteria</taxon>
        <taxon>Pseudomonadati</taxon>
        <taxon>Bacteroidota</taxon>
        <taxon>Bacteroidia</taxon>
        <taxon>Bacteroidales</taxon>
        <taxon>Prevotellaceae</taxon>
        <taxon>Palleniella</taxon>
    </lineage>
</organism>
<evidence type="ECO:0000313" key="2">
    <source>
        <dbReference type="Proteomes" id="UP000308886"/>
    </source>
</evidence>
<accession>A0AC61QLQ5</accession>
<proteinExistence type="predicted"/>
<dbReference type="Proteomes" id="UP000308886">
    <property type="component" value="Unassembled WGS sequence"/>
</dbReference>
<sequence length="339" mass="35532">MTNIKNYAFNGCTALASVTLGNSVEMIGCCSFGGSKELTSITLHASLTGLNSDAFMYSSSLAEVNVDKENTYYCSVDGVVLNKEKTQLVLFPDGYNKAETYTIPNTVTELWGSTFISCKTITGIIIPSSVTQISPGALTSSSIKSITVDKDNPNYCSVDGVTYNKDKTTLEVCPGAYASSEYVILSSVTAIADNAFRRCSSLTSVTIPNSVKTIGMQAFTDCVGLASLEIPNSVETIGMSAFAGCGSLSSVTISNSIKTIDYETFAGCQNLTSITIPESVTTIGTGAFASCRGLVSLEIPNSVESIGDGAFTNCSGLTSVIIPNSVKMYSEGAPDLLML</sequence>